<organism evidence="2 3">
    <name type="scientific">Enterocloster lavalensis</name>
    <dbReference type="NCBI Taxonomy" id="460384"/>
    <lineage>
        <taxon>Bacteria</taxon>
        <taxon>Bacillati</taxon>
        <taxon>Bacillota</taxon>
        <taxon>Clostridia</taxon>
        <taxon>Lachnospirales</taxon>
        <taxon>Lachnospiraceae</taxon>
        <taxon>Enterocloster</taxon>
    </lineage>
</organism>
<name>A0A1I0IZY7_9FIRM</name>
<dbReference type="STRING" id="460384.SAMN05216313_12545"/>
<feature type="domain" description="CarD-like/TRCF RNAP-interacting" evidence="1">
    <location>
        <begin position="1"/>
        <end position="111"/>
    </location>
</feature>
<dbReference type="AlphaFoldDB" id="A0A1I0IZY7"/>
<dbReference type="Gene3D" id="2.40.10.170">
    <property type="match status" value="1"/>
</dbReference>
<proteinExistence type="predicted"/>
<evidence type="ECO:0000313" key="3">
    <source>
        <dbReference type="Proteomes" id="UP000198508"/>
    </source>
</evidence>
<sequence length="168" mass="19254">MFEKGDLILYETAGVCRIEEISRLEFLKNDRVYYSLVPVFEKDSVIYVPVDNEKVKMRPIMTREEAEAFIEQLPGIEGRRDIGEKEKAQVYKQILLSGNHRELAAMIKGIFEVGQVRKGKGNRLAVRDEENMKRAQKLLYGELAAALGMHPDQMPAYIGERLERPAVI</sequence>
<evidence type="ECO:0000259" key="1">
    <source>
        <dbReference type="SMART" id="SM01058"/>
    </source>
</evidence>
<evidence type="ECO:0000313" key="2">
    <source>
        <dbReference type="EMBL" id="SEU03044.1"/>
    </source>
</evidence>
<dbReference type="RefSeq" id="WP_092368088.1">
    <property type="nucleotide sequence ID" value="NZ_CABJCG010000012.1"/>
</dbReference>
<keyword evidence="3" id="KW-1185">Reference proteome</keyword>
<dbReference type="GeneID" id="93277528"/>
<dbReference type="SMART" id="SM01058">
    <property type="entry name" value="CarD_TRCF"/>
    <property type="match status" value="1"/>
</dbReference>
<dbReference type="InterPro" id="IPR003711">
    <property type="entry name" value="CarD-like/TRCF_RID"/>
</dbReference>
<dbReference type="Proteomes" id="UP000198508">
    <property type="component" value="Unassembled WGS sequence"/>
</dbReference>
<reference evidence="3" key="1">
    <citation type="submission" date="2016-10" db="EMBL/GenBank/DDBJ databases">
        <authorList>
            <person name="Varghese N."/>
            <person name="Submissions S."/>
        </authorList>
    </citation>
    <scope>NUCLEOTIDE SEQUENCE [LARGE SCALE GENOMIC DNA]</scope>
    <source>
        <strain evidence="3">NLAE-zl-G277</strain>
    </source>
</reference>
<protein>
    <submittedName>
        <fullName evidence="2">Transcriptional regulator, CarD family</fullName>
    </submittedName>
</protein>
<dbReference type="InterPro" id="IPR042215">
    <property type="entry name" value="CarD-like_C"/>
</dbReference>
<accession>A0A1I0IZY7</accession>
<dbReference type="Gene3D" id="1.20.58.1290">
    <property type="entry name" value="CarD-like, C-terminal domain"/>
    <property type="match status" value="1"/>
</dbReference>
<dbReference type="SUPFAM" id="SSF141259">
    <property type="entry name" value="CarD-like"/>
    <property type="match status" value="1"/>
</dbReference>
<dbReference type="EMBL" id="FOIM01000025">
    <property type="protein sequence ID" value="SEU03044.1"/>
    <property type="molecule type" value="Genomic_DNA"/>
</dbReference>
<gene>
    <name evidence="2" type="ORF">SAMN05216313_12545</name>
</gene>
<dbReference type="InterPro" id="IPR036101">
    <property type="entry name" value="CarD-like/TRCF_RID_sf"/>
</dbReference>
<dbReference type="Pfam" id="PF02559">
    <property type="entry name" value="CarD_TRCF_RID"/>
    <property type="match status" value="1"/>
</dbReference>